<organism evidence="3 4">
    <name type="scientific">Hydnomerulius pinastri MD-312</name>
    <dbReference type="NCBI Taxonomy" id="994086"/>
    <lineage>
        <taxon>Eukaryota</taxon>
        <taxon>Fungi</taxon>
        <taxon>Dikarya</taxon>
        <taxon>Basidiomycota</taxon>
        <taxon>Agaricomycotina</taxon>
        <taxon>Agaricomycetes</taxon>
        <taxon>Agaricomycetidae</taxon>
        <taxon>Boletales</taxon>
        <taxon>Boletales incertae sedis</taxon>
        <taxon>Leucogyrophana</taxon>
    </lineage>
</organism>
<feature type="domain" description="Heterokaryon incompatibility" evidence="2">
    <location>
        <begin position="124"/>
        <end position="216"/>
    </location>
</feature>
<evidence type="ECO:0000313" key="4">
    <source>
        <dbReference type="Proteomes" id="UP000053820"/>
    </source>
</evidence>
<name>A0A0C9VL25_9AGAM</name>
<dbReference type="Proteomes" id="UP000053820">
    <property type="component" value="Unassembled WGS sequence"/>
</dbReference>
<dbReference type="OrthoDB" id="674604at2759"/>
<keyword evidence="4" id="KW-1185">Reference proteome</keyword>
<dbReference type="PANTHER" id="PTHR10622:SF10">
    <property type="entry name" value="HET DOMAIN-CONTAINING PROTEIN"/>
    <property type="match status" value="1"/>
</dbReference>
<evidence type="ECO:0000256" key="1">
    <source>
        <dbReference type="SAM" id="MobiDB-lite"/>
    </source>
</evidence>
<feature type="compositionally biased region" description="Acidic residues" evidence="1">
    <location>
        <begin position="254"/>
        <end position="268"/>
    </location>
</feature>
<evidence type="ECO:0000259" key="2">
    <source>
        <dbReference type="Pfam" id="PF06985"/>
    </source>
</evidence>
<feature type="region of interest" description="Disordered" evidence="1">
    <location>
        <begin position="254"/>
        <end position="278"/>
    </location>
</feature>
<dbReference type="EMBL" id="KN839960">
    <property type="protein sequence ID" value="KIJ58275.1"/>
    <property type="molecule type" value="Genomic_DNA"/>
</dbReference>
<accession>A0A0C9VL25</accession>
<dbReference type="PANTHER" id="PTHR10622">
    <property type="entry name" value="HET DOMAIN-CONTAINING PROTEIN"/>
    <property type="match status" value="1"/>
</dbReference>
<dbReference type="InterPro" id="IPR010730">
    <property type="entry name" value="HET"/>
</dbReference>
<evidence type="ECO:0000313" key="3">
    <source>
        <dbReference type="EMBL" id="KIJ58275.1"/>
    </source>
</evidence>
<dbReference type="HOGENOM" id="CLU_000288_138_1_1"/>
<reference evidence="3 4" key="1">
    <citation type="submission" date="2014-04" db="EMBL/GenBank/DDBJ databases">
        <title>Evolutionary Origins and Diversification of the Mycorrhizal Mutualists.</title>
        <authorList>
            <consortium name="DOE Joint Genome Institute"/>
            <consortium name="Mycorrhizal Genomics Consortium"/>
            <person name="Kohler A."/>
            <person name="Kuo A."/>
            <person name="Nagy L.G."/>
            <person name="Floudas D."/>
            <person name="Copeland A."/>
            <person name="Barry K.W."/>
            <person name="Cichocki N."/>
            <person name="Veneault-Fourrey C."/>
            <person name="LaButti K."/>
            <person name="Lindquist E.A."/>
            <person name="Lipzen A."/>
            <person name="Lundell T."/>
            <person name="Morin E."/>
            <person name="Murat C."/>
            <person name="Riley R."/>
            <person name="Ohm R."/>
            <person name="Sun H."/>
            <person name="Tunlid A."/>
            <person name="Henrissat B."/>
            <person name="Grigoriev I.V."/>
            <person name="Hibbett D.S."/>
            <person name="Martin F."/>
        </authorList>
    </citation>
    <scope>NUCLEOTIDE SEQUENCE [LARGE SCALE GENOMIC DNA]</scope>
    <source>
        <strain evidence="3 4">MD-312</strain>
    </source>
</reference>
<sequence length="528" mass="60727">MSTVPKIESSAERKKLQEEVSTERQLLLDAFDNYVYNNLPTHLLRISDMTLVTRGEIWDMFQPKMKAVTDTDIEKALRSYEATRNPSNSRSFWGRVSRIFNPPEVREEFMVKWREGTIRRYLKYAIFSHRWDIGEPLFYELSSKRHGQKPTPVGLGYQKLVKFCEKAKKYGCEYVWSDTCCINKESSSELDEAIRSMYRWYQRAEVCIAYLAQSSSLEDFGREPWFTRGWTLQELLAPKRMRFYGKDWKPLCTSDDEDDEEDEGDEESPQSANDKDNHSILDAIGNVTGISRGDVQDFFPSCIGVPERMRWASKRKTTRIEDVAYSLMGIFDVSMPIAYGEGDRAFYRLLEVIAQESGKADFFAWAGEPSPWSLAFPSSPASYGKIDPEVTFTYHAFSGDSLYAITRRGLEIKVLTVPMELAHHSSDRSITFSRSIASTNLRTLPNWFRDRLEPNEFDKLAIVNFQQSGTDEGRLSAGEVYFGLLLGGPVDGAYMRLPTDRVLTFSPREDFQGQPERVCLAHAFMYLL</sequence>
<dbReference type="Pfam" id="PF06985">
    <property type="entry name" value="HET"/>
    <property type="match status" value="1"/>
</dbReference>
<protein>
    <recommendedName>
        <fullName evidence="2">Heterokaryon incompatibility domain-containing protein</fullName>
    </recommendedName>
</protein>
<proteinExistence type="predicted"/>
<dbReference type="AlphaFoldDB" id="A0A0C9VL25"/>
<gene>
    <name evidence="3" type="ORF">HYDPIDRAFT_34346</name>
</gene>